<keyword evidence="18" id="KW-0812">Transmembrane</keyword>
<evidence type="ECO:0000256" key="2">
    <source>
        <dbReference type="ARBA" id="ARBA00004691"/>
    </source>
</evidence>
<comment type="function">
    <text evidence="1 17">Catalyzes the conversion of epoxyqueuosine (oQ) to queuosine (Q), which is a hypermodified base found in the wobble positions of tRNA(Asp), tRNA(Asn), tRNA(His) and tRNA(Tyr).</text>
</comment>
<dbReference type="NCBIfam" id="NF037970">
    <property type="entry name" value="vanZ_1"/>
    <property type="match status" value="1"/>
</dbReference>
<dbReference type="HAMAP" id="MF_02089">
    <property type="entry name" value="QueH"/>
    <property type="match status" value="1"/>
</dbReference>
<evidence type="ECO:0000256" key="10">
    <source>
        <dbReference type="ARBA" id="ARBA00023002"/>
    </source>
</evidence>
<keyword evidence="14 17" id="KW-0676">Redox-active center</keyword>
<keyword evidence="13 17" id="KW-1015">Disulfide bond</keyword>
<feature type="binding site" evidence="17">
    <location>
        <position position="135"/>
    </location>
    <ligand>
        <name>[4Fe-4S] cluster</name>
        <dbReference type="ChEBI" id="CHEBI:49883"/>
    </ligand>
</feature>
<evidence type="ECO:0000256" key="13">
    <source>
        <dbReference type="ARBA" id="ARBA00023157"/>
    </source>
</evidence>
<evidence type="ECO:0000256" key="4">
    <source>
        <dbReference type="ARBA" id="ARBA00012622"/>
    </source>
</evidence>
<keyword evidence="18" id="KW-1133">Transmembrane helix</keyword>
<accession>A0A2M7DNK4</accession>
<dbReference type="PANTHER" id="PTHR36701:SF1">
    <property type="entry name" value="EPOXYQUEUOSINE REDUCTASE QUEH"/>
    <property type="match status" value="1"/>
</dbReference>
<keyword evidence="10 17" id="KW-0560">Oxidoreductase</keyword>
<comment type="catalytic activity">
    <reaction evidence="16 17">
        <text>epoxyqueuosine(34) in tRNA + AH2 = queuosine(34) in tRNA + A + H2O</text>
        <dbReference type="Rhea" id="RHEA:32159"/>
        <dbReference type="Rhea" id="RHEA-COMP:18571"/>
        <dbReference type="Rhea" id="RHEA-COMP:18582"/>
        <dbReference type="ChEBI" id="CHEBI:13193"/>
        <dbReference type="ChEBI" id="CHEBI:15377"/>
        <dbReference type="ChEBI" id="CHEBI:17499"/>
        <dbReference type="ChEBI" id="CHEBI:194431"/>
        <dbReference type="ChEBI" id="CHEBI:194443"/>
        <dbReference type="EC" id="1.17.99.6"/>
    </reaction>
</comment>
<keyword evidence="12 17" id="KW-0411">Iron-sulfur</keyword>
<keyword evidence="7 17" id="KW-0819">tRNA processing</keyword>
<feature type="transmembrane region" description="Helical" evidence="18">
    <location>
        <begin position="129"/>
        <end position="147"/>
    </location>
</feature>
<dbReference type="GO" id="GO:0046872">
    <property type="term" value="F:metal ion binding"/>
    <property type="evidence" value="ECO:0007669"/>
    <property type="project" value="UniProtKB-KW"/>
</dbReference>
<feature type="transmembrane region" description="Helical" evidence="18">
    <location>
        <begin position="102"/>
        <end position="122"/>
    </location>
</feature>
<feature type="binding site" evidence="17">
    <location>
        <position position="136"/>
    </location>
    <ligand>
        <name>[4Fe-4S] cluster</name>
        <dbReference type="ChEBI" id="CHEBI:49883"/>
    </ligand>
</feature>
<dbReference type="Proteomes" id="UP000228896">
    <property type="component" value="Unassembled WGS sequence"/>
</dbReference>
<evidence type="ECO:0000256" key="8">
    <source>
        <dbReference type="ARBA" id="ARBA00022723"/>
    </source>
</evidence>
<feature type="disulfide bond" description="Redox-active" evidence="17">
    <location>
        <begin position="295"/>
        <end position="297"/>
    </location>
</feature>
<comment type="similarity">
    <text evidence="3 17">Belongs to the QueH family.</text>
</comment>
<organism evidence="20 21">
    <name type="scientific">Candidatus Falkowbacteria bacterium CG02_land_8_20_14_3_00_36_14</name>
    <dbReference type="NCBI Taxonomy" id="1974560"/>
    <lineage>
        <taxon>Bacteria</taxon>
        <taxon>Candidatus Falkowiibacteriota</taxon>
    </lineage>
</organism>
<protein>
    <recommendedName>
        <fullName evidence="5 17">Epoxyqueuosine reductase QueH</fullName>
        <ecNumber evidence="4 17">1.17.99.6</ecNumber>
    </recommendedName>
    <alternativeName>
        <fullName evidence="15 17">Queuosine biosynthesis protein QueH</fullName>
    </alternativeName>
</protein>
<dbReference type="GO" id="GO:0008616">
    <property type="term" value="P:tRNA queuosine(34) biosynthetic process"/>
    <property type="evidence" value="ECO:0007669"/>
    <property type="project" value="UniProtKB-UniRule"/>
</dbReference>
<evidence type="ECO:0000256" key="15">
    <source>
        <dbReference type="ARBA" id="ARBA00031446"/>
    </source>
</evidence>
<keyword evidence="8 17" id="KW-0479">Metal-binding</keyword>
<evidence type="ECO:0000313" key="21">
    <source>
        <dbReference type="Proteomes" id="UP000228896"/>
    </source>
</evidence>
<comment type="pathway">
    <text evidence="2 17">tRNA modification; tRNA-queuosine biosynthesis.</text>
</comment>
<evidence type="ECO:0000256" key="11">
    <source>
        <dbReference type="ARBA" id="ARBA00023004"/>
    </source>
</evidence>
<keyword evidence="18" id="KW-0472">Membrane</keyword>
<keyword evidence="9 17" id="KW-0671">Queuosine biosynthesis</keyword>
<gene>
    <name evidence="17" type="primary">queH</name>
    <name evidence="20" type="ORF">COS18_02935</name>
</gene>
<evidence type="ECO:0000256" key="16">
    <source>
        <dbReference type="ARBA" id="ARBA00047415"/>
    </source>
</evidence>
<dbReference type="UniPathway" id="UPA00392"/>
<dbReference type="AlphaFoldDB" id="A0A2M7DNK4"/>
<dbReference type="EMBL" id="PETS01000069">
    <property type="protein sequence ID" value="PIV51342.1"/>
    <property type="molecule type" value="Genomic_DNA"/>
</dbReference>
<dbReference type="Pfam" id="PF02677">
    <property type="entry name" value="QueH"/>
    <property type="match status" value="1"/>
</dbReference>
<dbReference type="PANTHER" id="PTHR36701">
    <property type="entry name" value="EPOXYQUEUOSINE REDUCTASE QUEH"/>
    <property type="match status" value="1"/>
</dbReference>
<evidence type="ECO:0000256" key="7">
    <source>
        <dbReference type="ARBA" id="ARBA00022694"/>
    </source>
</evidence>
<feature type="transmembrane region" description="Helical" evidence="18">
    <location>
        <begin position="39"/>
        <end position="61"/>
    </location>
</feature>
<evidence type="ECO:0000256" key="6">
    <source>
        <dbReference type="ARBA" id="ARBA00022485"/>
    </source>
</evidence>
<proteinExistence type="inferred from homology"/>
<evidence type="ECO:0000259" key="19">
    <source>
        <dbReference type="Pfam" id="PF04892"/>
    </source>
</evidence>
<evidence type="ECO:0000256" key="18">
    <source>
        <dbReference type="SAM" id="Phobius"/>
    </source>
</evidence>
<evidence type="ECO:0000256" key="17">
    <source>
        <dbReference type="HAMAP-Rule" id="MF_02089"/>
    </source>
</evidence>
<dbReference type="InterPro" id="IPR003828">
    <property type="entry name" value="QueH"/>
</dbReference>
<dbReference type="InterPro" id="IPR006976">
    <property type="entry name" value="VanZ-like"/>
</dbReference>
<evidence type="ECO:0000256" key="12">
    <source>
        <dbReference type="ARBA" id="ARBA00023014"/>
    </source>
</evidence>
<sequence>MLGKILKILLTVLWMGFIFILSGRPGGSFIIQTTNYNQILVHIFLYGVLSLLILIAARSWLEDEIYCLQDWKAYLAIILFSFLYGITDEIHQSFVSGREASIIDLFYDLLGAATGVLAYLFYQKQKKPKLLLHVCCIGCGAYVAMLLKKEFWVTLFFYNPNIYPEKEYLIRLKEAEKIAKKIGLPIITAAYKHQDWLESVQGHEKDHEGGDRCKICFKERLNTVAKYAKEKKYKYFSTTLTISPHKNYKEISKIGNMLAKKYGLKYLDRDFKKKDGYKKAVKISHQFKLYRQNYCGCEFSMRK</sequence>
<evidence type="ECO:0000256" key="14">
    <source>
        <dbReference type="ARBA" id="ARBA00023284"/>
    </source>
</evidence>
<feature type="binding site" evidence="17">
    <location>
        <position position="216"/>
    </location>
    <ligand>
        <name>[4Fe-4S] cluster</name>
        <dbReference type="ChEBI" id="CHEBI:49883"/>
    </ligand>
</feature>
<evidence type="ECO:0000313" key="20">
    <source>
        <dbReference type="EMBL" id="PIV51342.1"/>
    </source>
</evidence>
<dbReference type="Pfam" id="PF04892">
    <property type="entry name" value="VanZ"/>
    <property type="match status" value="1"/>
</dbReference>
<name>A0A2M7DNK4_9BACT</name>
<dbReference type="EC" id="1.17.99.6" evidence="4 17"/>
<feature type="domain" description="VanZ-like" evidence="19">
    <location>
        <begin position="9"/>
        <end position="121"/>
    </location>
</feature>
<reference evidence="21" key="1">
    <citation type="submission" date="2017-09" db="EMBL/GenBank/DDBJ databases">
        <title>Depth-based differentiation of microbial function through sediment-hosted aquifers and enrichment of novel symbionts in the deep terrestrial subsurface.</title>
        <authorList>
            <person name="Probst A.J."/>
            <person name="Ladd B."/>
            <person name="Jarett J.K."/>
            <person name="Geller-Mcgrath D.E."/>
            <person name="Sieber C.M.K."/>
            <person name="Emerson J.B."/>
            <person name="Anantharaman K."/>
            <person name="Thomas B.C."/>
            <person name="Malmstrom R."/>
            <person name="Stieglmeier M."/>
            <person name="Klingl A."/>
            <person name="Woyke T."/>
            <person name="Ryan C.M."/>
            <person name="Banfield J.F."/>
        </authorList>
    </citation>
    <scope>NUCLEOTIDE SEQUENCE [LARGE SCALE GENOMIC DNA]</scope>
</reference>
<dbReference type="GO" id="GO:0052693">
    <property type="term" value="F:epoxyqueuosine reductase activity"/>
    <property type="evidence" value="ECO:0007669"/>
    <property type="project" value="UniProtKB-UniRule"/>
</dbReference>
<feature type="binding site" evidence="17">
    <location>
        <position position="213"/>
    </location>
    <ligand>
        <name>[4Fe-4S] cluster</name>
        <dbReference type="ChEBI" id="CHEBI:49883"/>
    </ligand>
</feature>
<evidence type="ECO:0000256" key="5">
    <source>
        <dbReference type="ARBA" id="ARBA00016895"/>
    </source>
</evidence>
<keyword evidence="6 17" id="KW-0004">4Fe-4S</keyword>
<evidence type="ECO:0000256" key="3">
    <source>
        <dbReference type="ARBA" id="ARBA00008207"/>
    </source>
</evidence>
<comment type="caution">
    <text evidence="20">The sequence shown here is derived from an EMBL/GenBank/DDBJ whole genome shotgun (WGS) entry which is preliminary data.</text>
</comment>
<feature type="transmembrane region" description="Helical" evidence="18">
    <location>
        <begin position="73"/>
        <end position="90"/>
    </location>
</feature>
<keyword evidence="11 17" id="KW-0408">Iron</keyword>
<evidence type="ECO:0000256" key="9">
    <source>
        <dbReference type="ARBA" id="ARBA00022785"/>
    </source>
</evidence>
<dbReference type="GO" id="GO:0051539">
    <property type="term" value="F:4 iron, 4 sulfur cluster binding"/>
    <property type="evidence" value="ECO:0007669"/>
    <property type="project" value="UniProtKB-UniRule"/>
</dbReference>
<evidence type="ECO:0000256" key="1">
    <source>
        <dbReference type="ARBA" id="ARBA00002268"/>
    </source>
</evidence>